<dbReference type="Pfam" id="PF25339">
    <property type="entry name" value="C2_C2CD3_N"/>
    <property type="match status" value="1"/>
</dbReference>
<keyword evidence="8" id="KW-0325">Glycoprotein</keyword>
<reference evidence="11" key="3">
    <citation type="submission" date="2021-06" db="EMBL/GenBank/DDBJ databases">
        <title>Chromosome-level genome assembly for S. haematobium.</title>
        <authorList>
            <person name="Stroehlein A.J."/>
        </authorList>
    </citation>
    <scope>NUCLEOTIDE SEQUENCE</scope>
</reference>
<organism evidence="11 12">
    <name type="scientific">Schistosoma haematobium</name>
    <name type="common">Blood fluke</name>
    <dbReference type="NCBI Taxonomy" id="6185"/>
    <lineage>
        <taxon>Eukaryota</taxon>
        <taxon>Metazoa</taxon>
        <taxon>Spiralia</taxon>
        <taxon>Lophotrochozoa</taxon>
        <taxon>Platyhelminthes</taxon>
        <taxon>Trematoda</taxon>
        <taxon>Digenea</taxon>
        <taxon>Strigeidida</taxon>
        <taxon>Schistosomatoidea</taxon>
        <taxon>Schistosomatidae</taxon>
        <taxon>Schistosoma</taxon>
    </lineage>
</organism>
<dbReference type="GO" id="GO:0031625">
    <property type="term" value="F:ubiquitin protein ligase binding"/>
    <property type="evidence" value="ECO:0007669"/>
    <property type="project" value="InterPro"/>
</dbReference>
<dbReference type="InterPro" id="IPR057537">
    <property type="entry name" value="C2_C2CD3_N"/>
</dbReference>
<comment type="caution">
    <text evidence="11">The sequence shown here is derived from an EMBL/GenBank/DDBJ whole genome shotgun (WGS) entry which is preliminary data.</text>
</comment>
<feature type="compositionally biased region" description="Basic and acidic residues" evidence="9">
    <location>
        <begin position="3201"/>
        <end position="3227"/>
    </location>
</feature>
<feature type="compositionally biased region" description="Polar residues" evidence="9">
    <location>
        <begin position="3297"/>
        <end position="3308"/>
    </location>
</feature>
<keyword evidence="6 10" id="KW-1133">Transmembrane helix</keyword>
<evidence type="ECO:0000256" key="6">
    <source>
        <dbReference type="ARBA" id="ARBA00022989"/>
    </source>
</evidence>
<feature type="region of interest" description="Disordered" evidence="9">
    <location>
        <begin position="350"/>
        <end position="370"/>
    </location>
</feature>
<evidence type="ECO:0000256" key="4">
    <source>
        <dbReference type="ARBA" id="ARBA00022824"/>
    </source>
</evidence>
<evidence type="ECO:0000313" key="11">
    <source>
        <dbReference type="EMBL" id="KAH9581539.1"/>
    </source>
</evidence>
<dbReference type="FunFam" id="3.30.479.30:FF:000009">
    <property type="entry name" value="Erlin-2 isoform 1"/>
    <property type="match status" value="1"/>
</dbReference>
<dbReference type="InterPro" id="IPR033294">
    <property type="entry name" value="Erlin1/2"/>
</dbReference>
<feature type="region of interest" description="Disordered" evidence="9">
    <location>
        <begin position="3111"/>
        <end position="3138"/>
    </location>
</feature>
<evidence type="ECO:0000256" key="10">
    <source>
        <dbReference type="SAM" id="Phobius"/>
    </source>
</evidence>
<sequence length="3377" mass="387732">MDNYQSLLPIFAAVLAVWSILLGMSFHQIDEGHVGVYYRGGALLSQTNGPGYHLMIPIITTYKPVQITLQTDEVKDVPCGTSGGVVIYFDRVEVVNYLAAESVHDIVKNYTADYDKTLIYNKIHHELNQFCSIHTLQEVYIELFDQIDEFLKRTLQADLILMAPGLYIQAVRVTKPKIPEAIRRNYEAMEAEKTKLLIAEQHQKLIEREAETERRRAIIEAEKLAEVSAIEWRAKLVAQEHERKISEVADATQLARSKALTDAEYYRAMKEAEASHLKLTPAYLELAKYQALAQNSKVYFTGDQGNLIMDLLNQMSSRRGVILFRISNCDLDVHMSYRFAPSCTDNLRVHSKKVQKPRLGRSNRNSDHPSQHNLVQVYTNLPPGIDSKVTAYLILIVRLFRPNSSYTGSKRVEPGSNSLNDIYVQVRWWGEPVAKKCAIFYPRLAHKVGHKQATCTKARYRITVPLDRFSAYLKDMRELRLDVIDIRHQRIIGRGRLDRVDRLTATTPIDTILPVINEVGEKLGDLNISIMIEPVLNSNSKPMATRFNWRKIDHDKLFENNNTTIDNNHENVDDKQQPIENDENSMNSFKQEHEISLTNSDHSVINEQIDSIQFQQSNDVVNEHPVDLDIGSLDQDNYHSSHTVNLLDNSNNYRSCTTIQGHGKELVNNDNDSFSIHQENNNDANFSKREELLSVALEKSKHLREALSCSSIFNQHDYNENETDDKNNMNELRESRSYTSDGRFSDGLTPNKLHHHSSPDLRSIMFEDCTHNHDNRIHLASQLKTKPNNLNLIKYILDNESFDDPVQVTTHNHHNHHRQHHANCKKCVHLENLMFTNGNNCGLVVDQGIGVTQNYPLSKNNMNVQFRNSEYVKEDDELIENLLYNKENSIDENELLNSNNLFKQCNNVQSLKQDTLNGKIMNQHCPNNLSKSGCTLKGANLHLKCLSLCRKYAENKISNVVNSSKSTLYKTSRNPTKLSLQKSHPMSSSPVLPFNKIKSNDINTLLDGIFMELEISVPTLPSLSSFNKIGGTWTTTSFTLSTELRNQFEIKSAKRKQQNDDAYVNFYCLRNKKINSSNDAYVQVDFNHPSCSNDKVNTHDNHIRLRLFRLSNPVKDEDTTQWESELIGVNFVNPDEIRSIILSNVHLNSSNPTTPLYIHLCSGQKVKTNHSNVIGRLEFEVEPIWNTNVTSRNQMNINMLKKDNEYLGSIQKSMKNDEFHPVQNSMYHKPDVTKAIVSSNTVILNTILHISEGKELKLSNNYHNKQLLTSKYITKLPNDCIMIEHSYLIVRLPWCHQIHSSSDLSTINLDQYHSNVAWLSGSCPQYAFTIRSQCLLNQKSVTRLVKSSIVLEVWSKWMSGLPDHLIGLVKIPTDQLVKLYAHYDLITSQIWWHSNNVIQSLLKAQHPMIPVETWLPIIDPFSGCENGQIHVLLAVGTQEQIDSLLTLQNLKCTIDVDNNTIMNAADQSRKSSIIECKEIMKDNLCVDLTVEHRIGITIEQLIDFDPHIPLQYDSNYNGAVPWGDLDCYVQYFFPTDTKAKCLASTRTTTQMLNKPPMITNNTIQEKAEKHISCEFISENSLKNKENASSSTIKSPPSSSSSYWSHTHRLCTNLQITSESQNKMDLIRPKIETEFIQWILDMLTRADFESNKLNLKRGLLIELWLRIYSPNLHDCLAAKGYIPEELLCKLIRKNKPLKCRDDEEDDRNHEHNHQSIKFCIDLYDVNSSSGFLNGRLQISMDYWILEPVYTIGLESKFSNSPSYNITNHCSIKFDNTLTKSLTTQPTNLLNKQSILISTSSNQPIHNSILILPSQTQFNHRIQICLDGISGINLSIMKPFNEISYSLNRTIHARLHCLLLIPNDKRYSHSIINELYHGYLIKSVISSPIYNSYYTMELNCKLDLQLPTSWFIAYQQYNYQPNLINNQNNNNSMNNYEITLLEAILNGDQYQMEQYIRPITKPCIMIQVDIWLQNNIAEKLNEFTHKNIKYWGLQYTNFEQQSNENINSIINPGKEYQLISSCRVPLSALIFSSHGNIPSRWYPLTSFVNDDDNSSISWQSKFSGAIQLSMRLTDPHLIKIVPYNIITTTIDNNNNNNAMNIIHSPSVINCLRDWNISFNVEKLENGQNSIVAFQNEFELWKDGLDEYGCQYKHFTIYLNFACLPKIKQLLNDNLNFINPLHRNYTIENNFKAYTFVRFQFPNYGTQMSQLIFLPNDDDHASDRQSNIVEFKEYKEFVIPVSTELRNFLAESTLEFQVWIIWTDDENLKELDKNDDKYETGLQKFITYELNNKEYLKRYQVPAPRHIGTAIIPLYHLLYPRPQATSHPNTNSINCLDGDPSGIRWWNNQRQGMGTDSMNSSGLAVFPLYRANTANLYDSWIAVHIEMTGSKTENCLWSKRYHTCKMNKLIIPEIDGHLGWNLKHYKIPSSLINNPLHNSNNNCNLTTELYADNYQKTETFPAEIIVEKAYHLRLSHHNKFDNSTESSENSEPYFKTIDNNNETADYSVFVTFPVDGGNHYCSNNNLPNKHSIIGDTNQDERLWKQITKLSNNNSNRIAATPKVKNLEYAHWNYCRFIRISLELVQPSCNQGLMFYVWAVKHDNDDFDLNNDSSYIPKLIGIATIDLTTLSHLFTDPIHSTNNEFNQIYGWYHVLNNDTGCPSGQILIGVKPLINIGQQQQVNYYSSSLNNNEFTTNNNFSWLSHNVYTDQIKPFGNYSIFEQDLNSTLLNCDLAKSTHSLIDCNTGKISDDILVNKEESNHSELNRSVLFENLRTRLNELDEINTKLKNRLNLSTFNEKFFSHADNNTNDNNNNCNDDKNVKNDSFFNQSSENKLQFLNEEKDYSNLMMNGLSHSQHQRHHSQHLADLHVNDGNTLYVNSQFQCTVLQSQLNHDSDDDTYSTHKINDDYTINKFKNHWNHNFTIDNSSLKNSTNEIIECLISNSLNYSTENRRLNTVEKDNDSNNIDVESALTNDGDNDDDTNTGKDDEQSEISVVSPLLHDQSSNISDAHDYNDDDDIISIGTDIQHVTSCNEIPQEGGGSYGTDCNKDEKKLEEDNIKQPHDNNNNDSRSSDKIVHNDSVKYSPMNNKLSHKEINHVLNEILDKESLSETSASSVWLPDDDDNVDNNSNNGVLRENDPNSLYTQSTITQSPPSIDNQSIREVEVSLTNSHIFQNMQLDKPIISHENELTQNRRIQNEVYGSNEEKTDKNRDNEEQREKGKILPLHNDDDNSAGLSDNSKLLDKDDDLAETSRWDTEQPLSINSKLTPIFIPNFFPSTTRIEELFTSRTNDCQEDNKSMDSNANLSMNNKNMDSLRSRLNNRLSEAVRHTINTSMTDNNSQTNNSTNFIINDTLSALITNGYKTRSLKKAERVFNMTLK</sequence>
<dbReference type="GO" id="GO:0005789">
    <property type="term" value="C:endoplasmic reticulum membrane"/>
    <property type="evidence" value="ECO:0007669"/>
    <property type="project" value="UniProtKB-SubCell"/>
</dbReference>
<feature type="region of interest" description="Disordered" evidence="9">
    <location>
        <begin position="2953"/>
        <end position="3011"/>
    </location>
</feature>
<dbReference type="GO" id="GO:0032933">
    <property type="term" value="P:SREBP signaling pathway"/>
    <property type="evidence" value="ECO:0007669"/>
    <property type="project" value="TreeGrafter"/>
</dbReference>
<evidence type="ECO:0000256" key="3">
    <source>
        <dbReference type="ARBA" id="ARBA00022692"/>
    </source>
</evidence>
<evidence type="ECO:0000256" key="8">
    <source>
        <dbReference type="ARBA" id="ARBA00023180"/>
    </source>
</evidence>
<dbReference type="GeneID" id="24594736"/>
<reference evidence="11" key="1">
    <citation type="journal article" date="2012" name="Nat. Genet.">
        <title>Whole-genome sequence of Schistosoma haematobium.</title>
        <authorList>
            <person name="Young N.D."/>
            <person name="Jex A.R."/>
            <person name="Li B."/>
            <person name="Liu S."/>
            <person name="Yang L."/>
            <person name="Xiong Z."/>
            <person name="Li Y."/>
            <person name="Cantacessi C."/>
            <person name="Hall R.S."/>
            <person name="Xu X."/>
            <person name="Chen F."/>
            <person name="Wu X."/>
            <person name="Zerlotini A."/>
            <person name="Oliveira G."/>
            <person name="Hofmann A."/>
            <person name="Zhang G."/>
            <person name="Fang X."/>
            <person name="Kang Y."/>
            <person name="Campbell B.E."/>
            <person name="Loukas A."/>
            <person name="Ranganathan S."/>
            <person name="Rollinson D."/>
            <person name="Rinaldi G."/>
            <person name="Brindley P.J."/>
            <person name="Yang H."/>
            <person name="Wang J."/>
            <person name="Wang J."/>
            <person name="Gasser R.B."/>
        </authorList>
    </citation>
    <scope>NUCLEOTIDE SEQUENCE</scope>
</reference>
<dbReference type="GO" id="GO:0015485">
    <property type="term" value="F:cholesterol binding"/>
    <property type="evidence" value="ECO:0007669"/>
    <property type="project" value="TreeGrafter"/>
</dbReference>
<keyword evidence="5" id="KW-0735">Signal-anchor</keyword>
<gene>
    <name evidence="11" type="primary">C2CD3</name>
    <name evidence="11" type="ORF">MS3_00008646</name>
</gene>
<feature type="region of interest" description="Disordered" evidence="9">
    <location>
        <begin position="3289"/>
        <end position="3308"/>
    </location>
</feature>
<dbReference type="Pfam" id="PF01145">
    <property type="entry name" value="Band_7"/>
    <property type="match status" value="1"/>
</dbReference>
<keyword evidence="12" id="KW-1185">Reference proteome</keyword>
<dbReference type="EMBL" id="AMPZ03000006">
    <property type="protein sequence ID" value="KAH9581539.1"/>
    <property type="molecule type" value="Genomic_DNA"/>
</dbReference>
<dbReference type="CDD" id="cd03406">
    <property type="entry name" value="SPFH_like_u3"/>
    <property type="match status" value="1"/>
</dbReference>
<dbReference type="InterPro" id="IPR001107">
    <property type="entry name" value="Band_7"/>
</dbReference>
<evidence type="ECO:0000256" key="7">
    <source>
        <dbReference type="ARBA" id="ARBA00023136"/>
    </source>
</evidence>
<dbReference type="GO" id="GO:0032991">
    <property type="term" value="C:protein-containing complex"/>
    <property type="evidence" value="ECO:0007669"/>
    <property type="project" value="UniProtKB-ARBA"/>
</dbReference>
<reference evidence="11" key="2">
    <citation type="journal article" date="2019" name="Gigascience">
        <title>High-quality Schistosoma haematobium genome achieved by single-molecule and long-range sequencing.</title>
        <authorList>
            <person name="Stroehlein A.J."/>
            <person name="Korhonen P.K."/>
            <person name="Chong T.M."/>
            <person name="Lim Y.L."/>
            <person name="Chan K.G."/>
            <person name="Webster B."/>
            <person name="Rollinson D."/>
            <person name="Brindley P.J."/>
            <person name="Gasser R.B."/>
            <person name="Young N.D."/>
        </authorList>
    </citation>
    <scope>NUCLEOTIDE SEQUENCE</scope>
</reference>
<comment type="similarity">
    <text evidence="2">Belongs to the band 7/mec-2 family.</text>
</comment>
<evidence type="ECO:0000313" key="12">
    <source>
        <dbReference type="Proteomes" id="UP000471633"/>
    </source>
</evidence>
<feature type="region of interest" description="Disordered" evidence="9">
    <location>
        <begin position="3186"/>
        <end position="3241"/>
    </location>
</feature>
<dbReference type="SMART" id="SM00244">
    <property type="entry name" value="PHB"/>
    <property type="match status" value="1"/>
</dbReference>
<keyword evidence="4" id="KW-0256">Endoplasmic reticulum</keyword>
<feature type="compositionally biased region" description="Basic residues" evidence="9">
    <location>
        <begin position="350"/>
        <end position="361"/>
    </location>
</feature>
<dbReference type="PANTHER" id="PTHR15351:SF3">
    <property type="entry name" value="ERLIN"/>
    <property type="match status" value="1"/>
</dbReference>
<feature type="transmembrane region" description="Helical" evidence="10">
    <location>
        <begin position="7"/>
        <end position="26"/>
    </location>
</feature>
<dbReference type="PANTHER" id="PTHR15351">
    <property type="entry name" value="ERLIN (ER LIPID RAFT ASSOCIATED PROTEIN) HOMOLOG"/>
    <property type="match status" value="1"/>
</dbReference>
<accession>A0A6A5DI64</accession>
<evidence type="ECO:0000256" key="2">
    <source>
        <dbReference type="ARBA" id="ARBA00008164"/>
    </source>
</evidence>
<evidence type="ECO:0000256" key="1">
    <source>
        <dbReference type="ARBA" id="ARBA00004648"/>
    </source>
</evidence>
<keyword evidence="3 10" id="KW-0812">Transmembrane</keyword>
<comment type="subcellular location">
    <subcellularLocation>
        <location evidence="1">Endoplasmic reticulum membrane</location>
        <topology evidence="1">Single-pass type II membrane protein</topology>
    </subcellularLocation>
</comment>
<feature type="region of interest" description="Disordered" evidence="9">
    <location>
        <begin position="736"/>
        <end position="757"/>
    </location>
</feature>
<feature type="region of interest" description="Disordered" evidence="9">
    <location>
        <begin position="3052"/>
        <end position="3077"/>
    </location>
</feature>
<dbReference type="RefSeq" id="XP_035589648.1">
    <property type="nucleotide sequence ID" value="XM_035731891.2"/>
</dbReference>
<dbReference type="Proteomes" id="UP000471633">
    <property type="component" value="Unassembled WGS sequence"/>
</dbReference>
<evidence type="ECO:0000256" key="9">
    <source>
        <dbReference type="SAM" id="MobiDB-lite"/>
    </source>
</evidence>
<dbReference type="KEGG" id="shx:MS3_00008646"/>
<name>A0A6A5DI64_SCHHA</name>
<keyword evidence="7 10" id="KW-0472">Membrane</keyword>
<evidence type="ECO:0000256" key="5">
    <source>
        <dbReference type="ARBA" id="ARBA00022968"/>
    </source>
</evidence>
<proteinExistence type="inferred from homology"/>
<protein>
    <submittedName>
        <fullName evidence="11">C2 domain-containing protein 3</fullName>
    </submittedName>
</protein>
<dbReference type="CTD" id="26005"/>
<reference evidence="11" key="4">
    <citation type="journal article" date="2022" name="PLoS Pathog.">
        <title>Chromosome-level genome of Schistosoma haematobium underpins genome-wide explorations of molecular variation.</title>
        <authorList>
            <person name="Stroehlein A.J."/>
            <person name="Korhonen P.K."/>
            <person name="Lee V.V."/>
            <person name="Ralph S.A."/>
            <person name="Mentink-Kane M."/>
            <person name="You H."/>
            <person name="McManus D.P."/>
            <person name="Tchuente L.T."/>
            <person name="Stothard J.R."/>
            <person name="Kaur P."/>
            <person name="Dudchenko O."/>
            <person name="Aiden E.L."/>
            <person name="Yang B."/>
            <person name="Yang H."/>
            <person name="Emery A.M."/>
            <person name="Webster B.L."/>
            <person name="Brindley P.J."/>
            <person name="Rollinson D."/>
            <person name="Chang B.C.H."/>
            <person name="Gasser R.B."/>
            <person name="Young N.D."/>
        </authorList>
    </citation>
    <scope>NUCLEOTIDE SEQUENCE</scope>
</reference>
<feature type="compositionally biased region" description="Basic and acidic residues" evidence="9">
    <location>
        <begin position="3068"/>
        <end position="3077"/>
    </location>
</feature>